<evidence type="ECO:0000313" key="1">
    <source>
        <dbReference type="EMBL" id="KAJ1149134.1"/>
    </source>
</evidence>
<dbReference type="AlphaFoldDB" id="A0AAV7RD29"/>
<proteinExistence type="predicted"/>
<organism evidence="1 2">
    <name type="scientific">Pleurodeles waltl</name>
    <name type="common">Iberian ribbed newt</name>
    <dbReference type="NCBI Taxonomy" id="8319"/>
    <lineage>
        <taxon>Eukaryota</taxon>
        <taxon>Metazoa</taxon>
        <taxon>Chordata</taxon>
        <taxon>Craniata</taxon>
        <taxon>Vertebrata</taxon>
        <taxon>Euteleostomi</taxon>
        <taxon>Amphibia</taxon>
        <taxon>Batrachia</taxon>
        <taxon>Caudata</taxon>
        <taxon>Salamandroidea</taxon>
        <taxon>Salamandridae</taxon>
        <taxon>Pleurodelinae</taxon>
        <taxon>Pleurodeles</taxon>
    </lineage>
</organism>
<name>A0AAV7RD29_PLEWA</name>
<dbReference type="EMBL" id="JANPWB010000009">
    <property type="protein sequence ID" value="KAJ1149134.1"/>
    <property type="molecule type" value="Genomic_DNA"/>
</dbReference>
<accession>A0AAV7RD29</accession>
<evidence type="ECO:0000313" key="2">
    <source>
        <dbReference type="Proteomes" id="UP001066276"/>
    </source>
</evidence>
<reference evidence="1" key="1">
    <citation type="journal article" date="2022" name="bioRxiv">
        <title>Sequencing and chromosome-scale assembly of the giantPleurodeles waltlgenome.</title>
        <authorList>
            <person name="Brown T."/>
            <person name="Elewa A."/>
            <person name="Iarovenko S."/>
            <person name="Subramanian E."/>
            <person name="Araus A.J."/>
            <person name="Petzold A."/>
            <person name="Susuki M."/>
            <person name="Suzuki K.-i.T."/>
            <person name="Hayashi T."/>
            <person name="Toyoda A."/>
            <person name="Oliveira C."/>
            <person name="Osipova E."/>
            <person name="Leigh N.D."/>
            <person name="Simon A."/>
            <person name="Yun M.H."/>
        </authorList>
    </citation>
    <scope>NUCLEOTIDE SEQUENCE</scope>
    <source>
        <strain evidence="1">20211129_DDA</strain>
        <tissue evidence="1">Liver</tissue>
    </source>
</reference>
<gene>
    <name evidence="1" type="ORF">NDU88_001951</name>
</gene>
<comment type="caution">
    <text evidence="1">The sequence shown here is derived from an EMBL/GenBank/DDBJ whole genome shotgun (WGS) entry which is preliminary data.</text>
</comment>
<keyword evidence="2" id="KW-1185">Reference proteome</keyword>
<protein>
    <submittedName>
        <fullName evidence="1">Uncharacterized protein</fullName>
    </submittedName>
</protein>
<sequence>MAGCGPTQLRTLRAFRHAHRGLALGLANGWLWPNTALYPQSLQTCTPGPGARPGQWLAVAQHSFVPSEPSDMHTGAWRWVWPMAGCGPTQLRTLRAFRHAHRGLALGLANGWLWPNTASYPQSLQTCTPGPGDGSGQWLAVAQHSFVPSEPSDMHTGAWRWVWPMAGCGPTQLRTLRAFRHAHRGLAMGLANGWLWPNTASYPQSLQTCTPGPGAASGQWLAVAQHSFVLCRKGYFVEFRGWLSVVANNTSKL</sequence>
<dbReference type="Proteomes" id="UP001066276">
    <property type="component" value="Chromosome 5"/>
</dbReference>